<dbReference type="OrthoDB" id="9801717at2"/>
<keyword evidence="4" id="KW-0233">DNA recombination</keyword>
<dbReference type="InterPro" id="IPR011010">
    <property type="entry name" value="DNA_brk_join_enz"/>
</dbReference>
<evidence type="ECO:0000256" key="3">
    <source>
        <dbReference type="ARBA" id="ARBA00023125"/>
    </source>
</evidence>
<dbReference type="Pfam" id="PF13495">
    <property type="entry name" value="Phage_int_SAM_4"/>
    <property type="match status" value="1"/>
</dbReference>
<keyword evidence="3" id="KW-0238">DNA-binding</keyword>
<dbReference type="GO" id="GO:0015074">
    <property type="term" value="P:DNA integration"/>
    <property type="evidence" value="ECO:0007669"/>
    <property type="project" value="UniProtKB-KW"/>
</dbReference>
<sequence length="289" mass="33410">MKDSDCQYRFSKEYLHAIKALEEALILKNYSNHTKKTYIHMFNMFLKFVYPKPLYKIGNSIITNYHINLIQKQHRSVSYQNQSINAIKFYLETVVKHPKSYYDLKRPKKVASLPKVLSLDEVAKILNTTHNIKHKAILSIIYGAGLRISECVHLKVADIDSAQMRIIVRQGKGKKDRYSLLSKKLLSLLRSYYKIYTPEQWLFEGPKGTPYSVSSIRKIFYRSKHKAGIIKPATVHTLRHSFATHLLESGVNLRYIQQLLGHSSSKTTEIYTHVSTSHLNSITSPLDLL</sequence>
<evidence type="ECO:0000259" key="5">
    <source>
        <dbReference type="PROSITE" id="PS51898"/>
    </source>
</evidence>
<dbReference type="EMBL" id="SRSO01000043">
    <property type="protein sequence ID" value="TGV00451.1"/>
    <property type="molecule type" value="Genomic_DNA"/>
</dbReference>
<dbReference type="InterPro" id="IPR013762">
    <property type="entry name" value="Integrase-like_cat_sf"/>
</dbReference>
<evidence type="ECO:0000256" key="4">
    <source>
        <dbReference type="ARBA" id="ARBA00023172"/>
    </source>
</evidence>
<dbReference type="SUPFAM" id="SSF56349">
    <property type="entry name" value="DNA breaking-rejoining enzymes"/>
    <property type="match status" value="1"/>
</dbReference>
<evidence type="ECO:0000313" key="7">
    <source>
        <dbReference type="Proteomes" id="UP000307602"/>
    </source>
</evidence>
<proteinExistence type="inferred from homology"/>
<dbReference type="AlphaFoldDB" id="A0A4S1DRC9"/>
<dbReference type="InterPro" id="IPR050090">
    <property type="entry name" value="Tyrosine_recombinase_XerCD"/>
</dbReference>
<reference evidence="6 7" key="1">
    <citation type="submission" date="2019-04" db="EMBL/GenBank/DDBJ databases">
        <authorList>
            <person name="Liu A."/>
        </authorList>
    </citation>
    <scope>NUCLEOTIDE SEQUENCE [LARGE SCALE GENOMIC DNA]</scope>
    <source>
        <strain evidence="6 7">RZ03</strain>
    </source>
</reference>
<dbReference type="Gene3D" id="1.10.443.10">
    <property type="entry name" value="Intergrase catalytic core"/>
    <property type="match status" value="1"/>
</dbReference>
<comment type="similarity">
    <text evidence="1">Belongs to the 'phage' integrase family.</text>
</comment>
<evidence type="ECO:0000256" key="1">
    <source>
        <dbReference type="ARBA" id="ARBA00008857"/>
    </source>
</evidence>
<evidence type="ECO:0000256" key="2">
    <source>
        <dbReference type="ARBA" id="ARBA00022908"/>
    </source>
</evidence>
<dbReference type="PANTHER" id="PTHR30349">
    <property type="entry name" value="PHAGE INTEGRASE-RELATED"/>
    <property type="match status" value="1"/>
</dbReference>
<dbReference type="PROSITE" id="PS51898">
    <property type="entry name" value="TYR_RECOMBINASE"/>
    <property type="match status" value="1"/>
</dbReference>
<organism evidence="6 7">
    <name type="scientific">Flavivirga rizhaonensis</name>
    <dbReference type="NCBI Taxonomy" id="2559571"/>
    <lineage>
        <taxon>Bacteria</taxon>
        <taxon>Pseudomonadati</taxon>
        <taxon>Bacteroidota</taxon>
        <taxon>Flavobacteriia</taxon>
        <taxon>Flavobacteriales</taxon>
        <taxon>Flavobacteriaceae</taxon>
        <taxon>Flavivirga</taxon>
    </lineage>
</organism>
<keyword evidence="2" id="KW-0229">DNA integration</keyword>
<keyword evidence="7" id="KW-1185">Reference proteome</keyword>
<dbReference type="InterPro" id="IPR004107">
    <property type="entry name" value="Integrase_SAM-like_N"/>
</dbReference>
<dbReference type="InterPro" id="IPR002104">
    <property type="entry name" value="Integrase_catalytic"/>
</dbReference>
<protein>
    <submittedName>
        <fullName evidence="6">Integrase</fullName>
    </submittedName>
</protein>
<dbReference type="RefSeq" id="WP_135878915.1">
    <property type="nucleotide sequence ID" value="NZ_SRSO01000043.1"/>
</dbReference>
<comment type="caution">
    <text evidence="6">The sequence shown here is derived from an EMBL/GenBank/DDBJ whole genome shotgun (WGS) entry which is preliminary data.</text>
</comment>
<dbReference type="InterPro" id="IPR010998">
    <property type="entry name" value="Integrase_recombinase_N"/>
</dbReference>
<dbReference type="PANTHER" id="PTHR30349:SF64">
    <property type="entry name" value="PROPHAGE INTEGRASE INTD-RELATED"/>
    <property type="match status" value="1"/>
</dbReference>
<name>A0A4S1DRC9_9FLAO</name>
<dbReference type="GO" id="GO:0003677">
    <property type="term" value="F:DNA binding"/>
    <property type="evidence" value="ECO:0007669"/>
    <property type="project" value="UniProtKB-KW"/>
</dbReference>
<dbReference type="GO" id="GO:0006310">
    <property type="term" value="P:DNA recombination"/>
    <property type="evidence" value="ECO:0007669"/>
    <property type="project" value="UniProtKB-KW"/>
</dbReference>
<dbReference type="Gene3D" id="1.10.150.130">
    <property type="match status" value="1"/>
</dbReference>
<gene>
    <name evidence="6" type="ORF">EM932_19645</name>
</gene>
<accession>A0A4S1DRC9</accession>
<dbReference type="Proteomes" id="UP000307602">
    <property type="component" value="Unassembled WGS sequence"/>
</dbReference>
<evidence type="ECO:0000313" key="6">
    <source>
        <dbReference type="EMBL" id="TGV00451.1"/>
    </source>
</evidence>
<feature type="domain" description="Tyr recombinase" evidence="5">
    <location>
        <begin position="112"/>
        <end position="284"/>
    </location>
</feature>
<dbReference type="Pfam" id="PF00589">
    <property type="entry name" value="Phage_integrase"/>
    <property type="match status" value="1"/>
</dbReference>